<keyword evidence="1" id="KW-0732">Signal</keyword>
<dbReference type="EMBL" id="MRZV01000786">
    <property type="protein sequence ID" value="PIK44274.1"/>
    <property type="molecule type" value="Genomic_DNA"/>
</dbReference>
<dbReference type="AlphaFoldDB" id="A0A2G8K8F1"/>
<evidence type="ECO:0000313" key="2">
    <source>
        <dbReference type="EMBL" id="PIK44274.1"/>
    </source>
</evidence>
<organism evidence="2 3">
    <name type="scientific">Stichopus japonicus</name>
    <name type="common">Sea cucumber</name>
    <dbReference type="NCBI Taxonomy" id="307972"/>
    <lineage>
        <taxon>Eukaryota</taxon>
        <taxon>Metazoa</taxon>
        <taxon>Echinodermata</taxon>
        <taxon>Eleutherozoa</taxon>
        <taxon>Echinozoa</taxon>
        <taxon>Holothuroidea</taxon>
        <taxon>Aspidochirotacea</taxon>
        <taxon>Aspidochirotida</taxon>
        <taxon>Stichopodidae</taxon>
        <taxon>Apostichopus</taxon>
    </lineage>
</organism>
<protein>
    <submittedName>
        <fullName evidence="2">Uncharacterized protein</fullName>
    </submittedName>
</protein>
<dbReference type="Proteomes" id="UP000230750">
    <property type="component" value="Unassembled WGS sequence"/>
</dbReference>
<comment type="caution">
    <text evidence="2">The sequence shown here is derived from an EMBL/GenBank/DDBJ whole genome shotgun (WGS) entry which is preliminary data.</text>
</comment>
<proteinExistence type="predicted"/>
<evidence type="ECO:0000313" key="3">
    <source>
        <dbReference type="Proteomes" id="UP000230750"/>
    </source>
</evidence>
<feature type="chain" id="PRO_5013694760" evidence="1">
    <location>
        <begin position="29"/>
        <end position="360"/>
    </location>
</feature>
<keyword evidence="3" id="KW-1185">Reference proteome</keyword>
<evidence type="ECO:0000256" key="1">
    <source>
        <dbReference type="SAM" id="SignalP"/>
    </source>
</evidence>
<dbReference type="Pfam" id="PF07801">
    <property type="entry name" value="DUF1647"/>
    <property type="match status" value="1"/>
</dbReference>
<dbReference type="OrthoDB" id="10053392at2759"/>
<sequence length="360" mass="41512">MRCRLQNLFILLALLLILLIVTMFLTDGNDSNNLGIDTFRERELLQHITRDPKRKLKYNYPISNNYTLKKISIDVSKGMYSDTVELDRHMPVVTGFRQSEAYLGLGMVASVQSHMPLKRIIVYTMGVHPKIMKQMRSMCNVEVRNVDFNKYPRIVSKPESRAWRVYMLMEVLAEFGAFFYASPQVRFRAPVNLLLPYIKNHKGIIGKLTPNVTVVSSTHPETFRSLNVNLKTFEGKFPNAVAISEHVLVVMNNSQLYDTFWTPLRHCAEDWKCIAPKGSTPDWVDNGTTVEHTHHYDLSVVNILMYRHFGTEWTRDAGLAKMMDRVVDFAKSGGLHDYLWAHYCNPPKMEIDCTLDKSKC</sequence>
<name>A0A2G8K8F1_STIJA</name>
<dbReference type="InterPro" id="IPR012444">
    <property type="entry name" value="DUF1647"/>
</dbReference>
<dbReference type="PANTHER" id="PTHR31389">
    <property type="entry name" value="LD39211P"/>
    <property type="match status" value="1"/>
</dbReference>
<feature type="signal peptide" evidence="1">
    <location>
        <begin position="1"/>
        <end position="28"/>
    </location>
</feature>
<dbReference type="PANTHER" id="PTHR31389:SF4">
    <property type="entry name" value="LD39211P"/>
    <property type="match status" value="1"/>
</dbReference>
<reference evidence="2 3" key="1">
    <citation type="journal article" date="2017" name="PLoS Biol.">
        <title>The sea cucumber genome provides insights into morphological evolution and visceral regeneration.</title>
        <authorList>
            <person name="Zhang X."/>
            <person name="Sun L."/>
            <person name="Yuan J."/>
            <person name="Sun Y."/>
            <person name="Gao Y."/>
            <person name="Zhang L."/>
            <person name="Li S."/>
            <person name="Dai H."/>
            <person name="Hamel J.F."/>
            <person name="Liu C."/>
            <person name="Yu Y."/>
            <person name="Liu S."/>
            <person name="Lin W."/>
            <person name="Guo K."/>
            <person name="Jin S."/>
            <person name="Xu P."/>
            <person name="Storey K.B."/>
            <person name="Huan P."/>
            <person name="Zhang T."/>
            <person name="Zhou Y."/>
            <person name="Zhang J."/>
            <person name="Lin C."/>
            <person name="Li X."/>
            <person name="Xing L."/>
            <person name="Huo D."/>
            <person name="Sun M."/>
            <person name="Wang L."/>
            <person name="Mercier A."/>
            <person name="Li F."/>
            <person name="Yang H."/>
            <person name="Xiang J."/>
        </authorList>
    </citation>
    <scope>NUCLEOTIDE SEQUENCE [LARGE SCALE GENOMIC DNA]</scope>
    <source>
        <strain evidence="2">Shaxun</strain>
        <tissue evidence="2">Muscle</tissue>
    </source>
</reference>
<accession>A0A2G8K8F1</accession>
<gene>
    <name evidence="2" type="ORF">BSL78_18864</name>
</gene>